<evidence type="ECO:0000313" key="3">
    <source>
        <dbReference type="EMBL" id="SBT75912.1"/>
    </source>
</evidence>
<dbReference type="PROSITE" id="PS50053">
    <property type="entry name" value="UBIQUITIN_2"/>
    <property type="match status" value="1"/>
</dbReference>
<feature type="domain" description="Ubiquitin-like" evidence="2">
    <location>
        <begin position="77"/>
        <end position="141"/>
    </location>
</feature>
<dbReference type="AlphaFoldDB" id="A0A1C3KPE1"/>
<dbReference type="VEuPathDB" id="PlasmoDB:PocGH01_05025200"/>
<dbReference type="Proteomes" id="UP000243200">
    <property type="component" value="Chromosome 5"/>
</dbReference>
<keyword evidence="1" id="KW-1133">Transmembrane helix</keyword>
<proteinExistence type="predicted"/>
<keyword evidence="1" id="KW-0812">Transmembrane</keyword>
<dbReference type="CDD" id="cd17039">
    <property type="entry name" value="Ubl_ubiquitin_like"/>
    <property type="match status" value="1"/>
</dbReference>
<reference evidence="3 4" key="1">
    <citation type="submission" date="2016-06" db="EMBL/GenBank/DDBJ databases">
        <authorList>
            <consortium name="Pathogen Informatics"/>
        </authorList>
    </citation>
    <scope>NUCLEOTIDE SEQUENCE [LARGE SCALE GENOMIC DNA]</scope>
    <source>
        <strain evidence="3">PowCR01</strain>
    </source>
</reference>
<accession>A0A1C3KPE1</accession>
<sequence length="376" mass="44167">MIPKLNCKPTLNLDHQQRTFKASLLRVITLCCLLFAQLCKGVKLHSGGRRNFLHIANAGLTKAGINLANKECDVRKCNVMVSCHDNSLIFRKRFLISLDEKMNIKDMKKHIEKIHGIPITFQELLYENKPLDDNITIELLNKGKKIKLLNLCLTTILPHIFSEDDREGENEQEEEGEELSSLALSERRKIKKLQGKLKYYGYLTLLNEYKKLLRKVEENKYLTRRHDIIESYKAFDIEFKKVLNNNNINFEKTLNEINMLKNITKKKLLLRLQVDYPLMSSSLIKRIKQLVRFYYLGDINSVVKFSFFFFLLYKYSDYSENVKTFFLYLSILFLVAPCKPFYEILHFFFFSVPRGMLFSGFTNVLSASYQQILLCQ</sequence>
<name>A0A1C3KPE1_PLAOA</name>
<organism evidence="3 4">
    <name type="scientific">Plasmodium ovale</name>
    <name type="common">malaria parasite P. ovale</name>
    <dbReference type="NCBI Taxonomy" id="36330"/>
    <lineage>
        <taxon>Eukaryota</taxon>
        <taxon>Sar</taxon>
        <taxon>Alveolata</taxon>
        <taxon>Apicomplexa</taxon>
        <taxon>Aconoidasida</taxon>
        <taxon>Haemosporida</taxon>
        <taxon>Plasmodiidae</taxon>
        <taxon>Plasmodium</taxon>
        <taxon>Plasmodium (Plasmodium)</taxon>
    </lineage>
</organism>
<feature type="transmembrane region" description="Helical" evidence="1">
    <location>
        <begin position="293"/>
        <end position="313"/>
    </location>
</feature>
<feature type="transmembrane region" description="Helical" evidence="1">
    <location>
        <begin position="325"/>
        <end position="349"/>
    </location>
</feature>
<dbReference type="EMBL" id="LT594509">
    <property type="protein sequence ID" value="SBT75912.1"/>
    <property type="molecule type" value="Genomic_DNA"/>
</dbReference>
<gene>
    <name evidence="3" type="primary">Ub</name>
    <name evidence="3" type="ORF">POWCR01_050020400</name>
</gene>
<evidence type="ECO:0000313" key="4">
    <source>
        <dbReference type="Proteomes" id="UP000243200"/>
    </source>
</evidence>
<dbReference type="Gene3D" id="3.10.20.90">
    <property type="entry name" value="Phosphatidylinositol 3-kinase Catalytic Subunit, Chain A, domain 1"/>
    <property type="match status" value="1"/>
</dbReference>
<evidence type="ECO:0000259" key="2">
    <source>
        <dbReference type="PROSITE" id="PS50053"/>
    </source>
</evidence>
<dbReference type="InterPro" id="IPR000626">
    <property type="entry name" value="Ubiquitin-like_dom"/>
</dbReference>
<dbReference type="SUPFAM" id="SSF54236">
    <property type="entry name" value="Ubiquitin-like"/>
    <property type="match status" value="1"/>
</dbReference>
<dbReference type="OrthoDB" id="371010at2759"/>
<keyword evidence="1" id="KW-0472">Membrane</keyword>
<dbReference type="VEuPathDB" id="PlasmoDB:POWCR01_050020400"/>
<evidence type="ECO:0000256" key="1">
    <source>
        <dbReference type="SAM" id="Phobius"/>
    </source>
</evidence>
<protein>
    <submittedName>
        <fullName evidence="3">Ubiquitin, putative</fullName>
    </submittedName>
</protein>
<dbReference type="InterPro" id="IPR029071">
    <property type="entry name" value="Ubiquitin-like_domsf"/>
</dbReference>